<dbReference type="Proteomes" id="UP000515955">
    <property type="component" value="Chromosome"/>
</dbReference>
<dbReference type="PANTHER" id="PTHR21090">
    <property type="entry name" value="AROM/DEHYDROQUINATE SYNTHASE"/>
    <property type="match status" value="1"/>
</dbReference>
<dbReference type="RefSeq" id="WP_187541724.1">
    <property type="nucleotide sequence ID" value="NZ_CP060717.1"/>
</dbReference>
<feature type="binding site" evidence="8">
    <location>
        <position position="173"/>
    </location>
    <ligand>
        <name>phosphoenolpyruvate</name>
        <dbReference type="ChEBI" id="CHEBI:58702"/>
    </ligand>
</feature>
<comment type="pathway">
    <text evidence="1 8">Metabolic intermediate biosynthesis; chorismate biosynthesis; chorismate from D-erythrose 4-phosphate and phosphoenolpyruvate: step 6/7.</text>
</comment>
<comment type="caution">
    <text evidence="8">Lacks conserved residue(s) required for the propagation of feature annotation.</text>
</comment>
<feature type="binding site" evidence="8">
    <location>
        <position position="31"/>
    </location>
    <ligand>
        <name>phosphoenolpyruvate</name>
        <dbReference type="ChEBI" id="CHEBI:58702"/>
    </ligand>
</feature>
<feature type="active site" description="Proton acceptor" evidence="8">
    <location>
        <position position="319"/>
    </location>
</feature>
<dbReference type="InterPro" id="IPR013792">
    <property type="entry name" value="RNA3'P_cycl/enolpyr_Trfase_a/b"/>
</dbReference>
<evidence type="ECO:0000256" key="8">
    <source>
        <dbReference type="HAMAP-Rule" id="MF_00210"/>
    </source>
</evidence>
<feature type="binding site" evidence="8">
    <location>
        <position position="350"/>
    </location>
    <ligand>
        <name>phosphoenolpyruvate</name>
        <dbReference type="ChEBI" id="CHEBI:58702"/>
    </ligand>
</feature>
<evidence type="ECO:0000256" key="2">
    <source>
        <dbReference type="ARBA" id="ARBA00009948"/>
    </source>
</evidence>
<name>A0A7G9SA50_9SPHN</name>
<dbReference type="FunFam" id="3.65.10.10:FF:000005">
    <property type="entry name" value="3-phosphoshikimate 1-carboxyvinyltransferase"/>
    <property type="match status" value="1"/>
</dbReference>
<proteinExistence type="inferred from homology"/>
<dbReference type="EC" id="2.5.1.19" evidence="8"/>
<dbReference type="AlphaFoldDB" id="A0A7G9SA50"/>
<dbReference type="PROSITE" id="PS00104">
    <property type="entry name" value="EPSP_SYNTHASE_1"/>
    <property type="match status" value="1"/>
</dbReference>
<organism evidence="10 11">
    <name type="scientific">Sphingomonas rhizophila</name>
    <dbReference type="NCBI Taxonomy" id="2071607"/>
    <lineage>
        <taxon>Bacteria</taxon>
        <taxon>Pseudomonadati</taxon>
        <taxon>Pseudomonadota</taxon>
        <taxon>Alphaproteobacteria</taxon>
        <taxon>Sphingomonadales</taxon>
        <taxon>Sphingomonadaceae</taxon>
        <taxon>Sphingomonas</taxon>
    </lineage>
</organism>
<comment type="similarity">
    <text evidence="2 8">Belongs to the EPSP synthase family.</text>
</comment>
<evidence type="ECO:0000256" key="3">
    <source>
        <dbReference type="ARBA" id="ARBA00022490"/>
    </source>
</evidence>
<evidence type="ECO:0000256" key="1">
    <source>
        <dbReference type="ARBA" id="ARBA00004811"/>
    </source>
</evidence>
<dbReference type="GO" id="GO:0005737">
    <property type="term" value="C:cytoplasm"/>
    <property type="evidence" value="ECO:0007669"/>
    <property type="project" value="UniProtKB-SubCell"/>
</dbReference>
<dbReference type="PIRSF" id="PIRSF000505">
    <property type="entry name" value="EPSPS"/>
    <property type="match status" value="1"/>
</dbReference>
<dbReference type="EMBL" id="CP060717">
    <property type="protein sequence ID" value="QNN64725.1"/>
    <property type="molecule type" value="Genomic_DNA"/>
</dbReference>
<dbReference type="NCBIfam" id="TIGR01356">
    <property type="entry name" value="aroA"/>
    <property type="match status" value="1"/>
</dbReference>
<feature type="binding site" evidence="8">
    <location>
        <position position="346"/>
    </location>
    <ligand>
        <name>3-phosphoshikimate</name>
        <dbReference type="ChEBI" id="CHEBI:145989"/>
    </ligand>
</feature>
<dbReference type="InterPro" id="IPR006264">
    <property type="entry name" value="EPSP_synthase"/>
</dbReference>
<dbReference type="UniPathway" id="UPA00053">
    <property type="reaction ID" value="UER00089"/>
</dbReference>
<gene>
    <name evidence="8 10" type="primary">aroA</name>
    <name evidence="10" type="ORF">H9L12_10705</name>
</gene>
<comment type="function">
    <text evidence="8">Catalyzes the transfer of the enolpyruvyl moiety of phosphoenolpyruvate (PEP) to the 5-hydroxyl of shikimate-3-phosphate (S3P) to produce enolpyruvyl shikimate-3-phosphate and inorganic phosphate.</text>
</comment>
<reference evidence="10 11" key="1">
    <citation type="submission" date="2020-08" db="EMBL/GenBank/DDBJ databases">
        <title>Genome sequence of Sphingomonas rhizophila KACC 19189T.</title>
        <authorList>
            <person name="Hyun D.-W."/>
            <person name="Bae J.-W."/>
        </authorList>
    </citation>
    <scope>NUCLEOTIDE SEQUENCE [LARGE SCALE GENOMIC DNA]</scope>
    <source>
        <strain evidence="10 11">KACC 19189</strain>
    </source>
</reference>
<feature type="binding site" evidence="8">
    <location>
        <position position="173"/>
    </location>
    <ligand>
        <name>3-phosphoshikimate</name>
        <dbReference type="ChEBI" id="CHEBI:145989"/>
    </ligand>
</feature>
<evidence type="ECO:0000256" key="6">
    <source>
        <dbReference type="ARBA" id="ARBA00023141"/>
    </source>
</evidence>
<evidence type="ECO:0000313" key="11">
    <source>
        <dbReference type="Proteomes" id="UP000515955"/>
    </source>
</evidence>
<feature type="domain" description="Enolpyruvate transferase" evidence="9">
    <location>
        <begin position="18"/>
        <end position="426"/>
    </location>
</feature>
<feature type="binding site" evidence="8">
    <location>
        <position position="101"/>
    </location>
    <ligand>
        <name>phosphoenolpyruvate</name>
        <dbReference type="ChEBI" id="CHEBI:58702"/>
    </ligand>
</feature>
<dbReference type="Pfam" id="PF00275">
    <property type="entry name" value="EPSP_synthase"/>
    <property type="match status" value="1"/>
</dbReference>
<evidence type="ECO:0000256" key="5">
    <source>
        <dbReference type="ARBA" id="ARBA00022679"/>
    </source>
</evidence>
<keyword evidence="3 8" id="KW-0963">Cytoplasm</keyword>
<keyword evidence="11" id="KW-1185">Reference proteome</keyword>
<comment type="catalytic activity">
    <reaction evidence="7">
        <text>3-phosphoshikimate + phosphoenolpyruvate = 5-O-(1-carboxyvinyl)-3-phosphoshikimate + phosphate</text>
        <dbReference type="Rhea" id="RHEA:21256"/>
        <dbReference type="ChEBI" id="CHEBI:43474"/>
        <dbReference type="ChEBI" id="CHEBI:57701"/>
        <dbReference type="ChEBI" id="CHEBI:58702"/>
        <dbReference type="ChEBI" id="CHEBI:145989"/>
        <dbReference type="EC" id="2.5.1.19"/>
    </reaction>
    <physiologicalReaction direction="left-to-right" evidence="7">
        <dbReference type="Rhea" id="RHEA:21257"/>
    </physiologicalReaction>
</comment>
<evidence type="ECO:0000259" key="9">
    <source>
        <dbReference type="Pfam" id="PF00275"/>
    </source>
</evidence>
<dbReference type="KEGG" id="srhi:H9L12_10705"/>
<sequence length="439" mass="46214">MTPVGSYRAAGRLAARNAGPLQGDISVPGDKSISHRALILGALAEGRTTVSGLLESADVLRTVAALRQFGIDVRRECADRWSIEGRAWRTPSQAIDCGNSGTTARLLMGAAAGQGVGVTLVGDSSLQSRPMRRVLDPLSSMGLDADGSSSLPVTLRPSQLGGTAHRLATPSAQVKSAILLAGLGTSDRVEVEEPMSCRDHTEIMLAEMGCEVRREGSTLSLGDRRRLSGTSIDVPADPSSAAFPLIAACVVPGSKVRAAGISVNPTRTGWIETMVEMGARISITNRRTVNGEPRGDLIAEHGPLRGVTVPAERIPSMVDEVPILAIAAACAAGRTIFEGVGELRVKESNRLDRMVTGLRANGVDAHVDGDCLIVEGRDRIPGGGRIDTHGDHRIAMSFLVLGAVAEAPVEVDEVEMIETSFPDFLDLMAALGARFDRPR</sequence>
<dbReference type="InterPro" id="IPR036968">
    <property type="entry name" value="Enolpyruvate_Tfrase_sf"/>
</dbReference>
<evidence type="ECO:0000256" key="4">
    <source>
        <dbReference type="ARBA" id="ARBA00022605"/>
    </source>
</evidence>
<evidence type="ECO:0000256" key="7">
    <source>
        <dbReference type="ARBA" id="ARBA00044633"/>
    </source>
</evidence>
<protein>
    <recommendedName>
        <fullName evidence="8">3-phosphoshikimate 1-carboxyvinyltransferase</fullName>
        <ecNumber evidence="8">2.5.1.19</ecNumber>
    </recommendedName>
    <alternativeName>
        <fullName evidence="8">5-enolpyruvylshikimate-3-phosphate synthase</fullName>
        <shortName evidence="8">EPSP synthase</shortName>
        <shortName evidence="8">EPSPS</shortName>
    </alternativeName>
</protein>
<comment type="subunit">
    <text evidence="8">Monomer.</text>
</comment>
<comment type="subcellular location">
    <subcellularLocation>
        <location evidence="8">Cytoplasm</location>
    </subcellularLocation>
</comment>
<feature type="binding site" evidence="8">
    <location>
        <position position="393"/>
    </location>
    <ligand>
        <name>phosphoenolpyruvate</name>
        <dbReference type="ChEBI" id="CHEBI:58702"/>
    </ligand>
</feature>
<dbReference type="GO" id="GO:0003866">
    <property type="term" value="F:3-phosphoshikimate 1-carboxyvinyltransferase activity"/>
    <property type="evidence" value="ECO:0007669"/>
    <property type="project" value="UniProtKB-UniRule"/>
</dbReference>
<dbReference type="InterPro" id="IPR023193">
    <property type="entry name" value="EPSP_synthase_CS"/>
</dbReference>
<feature type="binding site" evidence="8">
    <location>
        <position position="319"/>
    </location>
    <ligand>
        <name>3-phosphoshikimate</name>
        <dbReference type="ChEBI" id="CHEBI:145989"/>
    </ligand>
</feature>
<keyword evidence="5 8" id="KW-0808">Transferase</keyword>
<evidence type="ECO:0000313" key="10">
    <source>
        <dbReference type="EMBL" id="QNN64725.1"/>
    </source>
</evidence>
<feature type="binding site" evidence="8">
    <location>
        <position position="32"/>
    </location>
    <ligand>
        <name>3-phosphoshikimate</name>
        <dbReference type="ChEBI" id="CHEBI:145989"/>
    </ligand>
</feature>
<dbReference type="GO" id="GO:0008652">
    <property type="term" value="P:amino acid biosynthetic process"/>
    <property type="evidence" value="ECO:0007669"/>
    <property type="project" value="UniProtKB-KW"/>
</dbReference>
<dbReference type="GO" id="GO:0009073">
    <property type="term" value="P:aromatic amino acid family biosynthetic process"/>
    <property type="evidence" value="ECO:0007669"/>
    <property type="project" value="UniProtKB-KW"/>
</dbReference>
<feature type="binding site" evidence="8">
    <location>
        <position position="171"/>
    </location>
    <ligand>
        <name>3-phosphoshikimate</name>
        <dbReference type="ChEBI" id="CHEBI:145989"/>
    </ligand>
</feature>
<keyword evidence="4 8" id="KW-0028">Amino-acid biosynthesis</keyword>
<dbReference type="GO" id="GO:0009423">
    <property type="term" value="P:chorismate biosynthetic process"/>
    <property type="evidence" value="ECO:0007669"/>
    <property type="project" value="UniProtKB-UniRule"/>
</dbReference>
<keyword evidence="6 8" id="KW-0057">Aromatic amino acid biosynthesis</keyword>
<dbReference type="Gene3D" id="3.65.10.10">
    <property type="entry name" value="Enolpyruvate transferase domain"/>
    <property type="match status" value="2"/>
</dbReference>
<dbReference type="HAMAP" id="MF_00210">
    <property type="entry name" value="EPSP_synth"/>
    <property type="match status" value="1"/>
</dbReference>
<feature type="binding site" evidence="8">
    <location>
        <position position="129"/>
    </location>
    <ligand>
        <name>phosphoenolpyruvate</name>
        <dbReference type="ChEBI" id="CHEBI:58702"/>
    </ligand>
</feature>
<dbReference type="CDD" id="cd01556">
    <property type="entry name" value="EPSP_synthase"/>
    <property type="match status" value="1"/>
</dbReference>
<dbReference type="SUPFAM" id="SSF55205">
    <property type="entry name" value="EPT/RTPC-like"/>
    <property type="match status" value="1"/>
</dbReference>
<dbReference type="PANTHER" id="PTHR21090:SF5">
    <property type="entry name" value="PENTAFUNCTIONAL AROM POLYPEPTIDE"/>
    <property type="match status" value="1"/>
</dbReference>
<feature type="binding site" evidence="8">
    <location>
        <position position="36"/>
    </location>
    <ligand>
        <name>3-phosphoshikimate</name>
        <dbReference type="ChEBI" id="CHEBI:145989"/>
    </ligand>
</feature>
<accession>A0A7G9SA50</accession>
<feature type="binding site" evidence="8">
    <location>
        <position position="31"/>
    </location>
    <ligand>
        <name>3-phosphoshikimate</name>
        <dbReference type="ChEBI" id="CHEBI:145989"/>
    </ligand>
</feature>
<dbReference type="InterPro" id="IPR001986">
    <property type="entry name" value="Enolpyruvate_Tfrase_dom"/>
</dbReference>